<evidence type="ECO:0000313" key="3">
    <source>
        <dbReference type="Proteomes" id="UP000297245"/>
    </source>
</evidence>
<reference evidence="2 3" key="1">
    <citation type="journal article" date="2019" name="Nat. Ecol. Evol.">
        <title>Megaphylogeny resolves global patterns of mushroom evolution.</title>
        <authorList>
            <person name="Varga T."/>
            <person name="Krizsan K."/>
            <person name="Foldi C."/>
            <person name="Dima B."/>
            <person name="Sanchez-Garcia M."/>
            <person name="Sanchez-Ramirez S."/>
            <person name="Szollosi G.J."/>
            <person name="Szarkandi J.G."/>
            <person name="Papp V."/>
            <person name="Albert L."/>
            <person name="Andreopoulos W."/>
            <person name="Angelini C."/>
            <person name="Antonin V."/>
            <person name="Barry K.W."/>
            <person name="Bougher N.L."/>
            <person name="Buchanan P."/>
            <person name="Buyck B."/>
            <person name="Bense V."/>
            <person name="Catcheside P."/>
            <person name="Chovatia M."/>
            <person name="Cooper J."/>
            <person name="Damon W."/>
            <person name="Desjardin D."/>
            <person name="Finy P."/>
            <person name="Geml J."/>
            <person name="Haridas S."/>
            <person name="Hughes K."/>
            <person name="Justo A."/>
            <person name="Karasinski D."/>
            <person name="Kautmanova I."/>
            <person name="Kiss B."/>
            <person name="Kocsube S."/>
            <person name="Kotiranta H."/>
            <person name="LaButti K.M."/>
            <person name="Lechner B.E."/>
            <person name="Liimatainen K."/>
            <person name="Lipzen A."/>
            <person name="Lukacs Z."/>
            <person name="Mihaltcheva S."/>
            <person name="Morgado L.N."/>
            <person name="Niskanen T."/>
            <person name="Noordeloos M.E."/>
            <person name="Ohm R.A."/>
            <person name="Ortiz-Santana B."/>
            <person name="Ovrebo C."/>
            <person name="Racz N."/>
            <person name="Riley R."/>
            <person name="Savchenko A."/>
            <person name="Shiryaev A."/>
            <person name="Soop K."/>
            <person name="Spirin V."/>
            <person name="Szebenyi C."/>
            <person name="Tomsovsky M."/>
            <person name="Tulloss R.E."/>
            <person name="Uehling J."/>
            <person name="Grigoriev I.V."/>
            <person name="Vagvolgyi C."/>
            <person name="Papp T."/>
            <person name="Martin F.M."/>
            <person name="Miettinen O."/>
            <person name="Hibbett D.S."/>
            <person name="Nagy L.G."/>
        </authorList>
    </citation>
    <scope>NUCLEOTIDE SEQUENCE [LARGE SCALE GENOMIC DNA]</scope>
    <source>
        <strain evidence="2 3">CBS 962.96</strain>
    </source>
</reference>
<keyword evidence="3" id="KW-1185">Reference proteome</keyword>
<name>A0A4S8KQU8_DENBC</name>
<dbReference type="AlphaFoldDB" id="A0A4S8KQU8"/>
<protein>
    <submittedName>
        <fullName evidence="2">Uncharacterized protein</fullName>
    </submittedName>
</protein>
<dbReference type="Pfam" id="PF20414">
    <property type="entry name" value="DUF6698"/>
    <property type="match status" value="1"/>
</dbReference>
<feature type="region of interest" description="Disordered" evidence="1">
    <location>
        <begin position="480"/>
        <end position="522"/>
    </location>
</feature>
<feature type="compositionally biased region" description="Polar residues" evidence="1">
    <location>
        <begin position="415"/>
        <end position="446"/>
    </location>
</feature>
<feature type="region of interest" description="Disordered" evidence="1">
    <location>
        <begin position="409"/>
        <end position="466"/>
    </location>
</feature>
<feature type="region of interest" description="Disordered" evidence="1">
    <location>
        <begin position="88"/>
        <end position="127"/>
    </location>
</feature>
<organism evidence="2 3">
    <name type="scientific">Dendrothele bispora (strain CBS 962.96)</name>
    <dbReference type="NCBI Taxonomy" id="1314807"/>
    <lineage>
        <taxon>Eukaryota</taxon>
        <taxon>Fungi</taxon>
        <taxon>Dikarya</taxon>
        <taxon>Basidiomycota</taxon>
        <taxon>Agaricomycotina</taxon>
        <taxon>Agaricomycetes</taxon>
        <taxon>Agaricomycetidae</taxon>
        <taxon>Agaricales</taxon>
        <taxon>Agaricales incertae sedis</taxon>
        <taxon>Dendrothele</taxon>
    </lineage>
</organism>
<feature type="compositionally biased region" description="Acidic residues" evidence="1">
    <location>
        <begin position="480"/>
        <end position="492"/>
    </location>
</feature>
<feature type="region of interest" description="Disordered" evidence="1">
    <location>
        <begin position="1"/>
        <end position="43"/>
    </location>
</feature>
<dbReference type="Proteomes" id="UP000297245">
    <property type="component" value="Unassembled WGS sequence"/>
</dbReference>
<accession>A0A4S8KQU8</accession>
<dbReference type="OrthoDB" id="3160134at2759"/>
<evidence type="ECO:0000256" key="1">
    <source>
        <dbReference type="SAM" id="MobiDB-lite"/>
    </source>
</evidence>
<proteinExistence type="predicted"/>
<evidence type="ECO:0000313" key="2">
    <source>
        <dbReference type="EMBL" id="THU78116.1"/>
    </source>
</evidence>
<gene>
    <name evidence="2" type="ORF">K435DRAFT_845910</name>
</gene>
<sequence>MQQRKPQTHPPHPSRSRAPQENRSPQERVISQGRHQRTQIQLQQPLLNSTRRITRFLLIGKYFARAIHLSCNIRGVVFVGREEEYRQQRLKVKDTRAASSRRARQHHAESESDEEDPEAGMTERELRERQRSLDAYAALVKRFPVLKQRLDECSLYDDTTLYEILLSTIHTGSKEARANDTKTLKTKIIDWIPTIIDNSILAVKSDPNDFAWGRLNQSVLKSERGINNKRIAMLLLPWQDAQRFWVEGKSTVDVDSIMSDIRSGVIPPLKSDSLPAFLFSFAKYKPDQIYSGLLFGPLLIAAFKCIFTSPSSAIEPKFVRTKAGNAQKLDIKAVTPELLVYVAAQACALRFVPYPVVFLYGAPVQWREKTFRALNEEFFGPADDDDNDEPALDSDMALLSEHFQNYIDSDDEDANFSSTGQTSSPRQTVASSTVPSSNGSTAQDQENTNHDVNEPTSRSAIEDPMALDKEHVIDNPDYVDEESASQENDNDTGDYGCSRSDCEDEDEADEEYTQLSIQRGRAGFRGRLIYESDDTTQRVPKRVKRS</sequence>
<feature type="compositionally biased region" description="Acidic residues" evidence="1">
    <location>
        <begin position="502"/>
        <end position="512"/>
    </location>
</feature>
<dbReference type="EMBL" id="ML180259">
    <property type="protein sequence ID" value="THU78116.1"/>
    <property type="molecule type" value="Genomic_DNA"/>
</dbReference>
<dbReference type="InterPro" id="IPR046521">
    <property type="entry name" value="DUF6698"/>
</dbReference>